<dbReference type="PANTHER" id="PTHR13439:SF62">
    <property type="entry name" value="TRANSMEMBRANE PROTEIN 56-LIKE"/>
    <property type="match status" value="1"/>
</dbReference>
<dbReference type="GO" id="GO:0008168">
    <property type="term" value="F:methyltransferase activity"/>
    <property type="evidence" value="ECO:0007669"/>
    <property type="project" value="UniProtKB-KW"/>
</dbReference>
<evidence type="ECO:0000256" key="4">
    <source>
        <dbReference type="ARBA" id="ARBA00023136"/>
    </source>
</evidence>
<dbReference type="GO" id="GO:0005783">
    <property type="term" value="C:endoplasmic reticulum"/>
    <property type="evidence" value="ECO:0007669"/>
    <property type="project" value="TreeGrafter"/>
</dbReference>
<proteinExistence type="predicted"/>
<evidence type="ECO:0000256" key="1">
    <source>
        <dbReference type="ARBA" id="ARBA00004141"/>
    </source>
</evidence>
<protein>
    <submittedName>
        <fullName evidence="6">Protein-S-isoprenylcysteine O-methyltransferase B</fullName>
    </submittedName>
</protein>
<evidence type="ECO:0000256" key="3">
    <source>
        <dbReference type="ARBA" id="ARBA00022989"/>
    </source>
</evidence>
<name>A0A6A3A9U5_HIBSY</name>
<accession>A0A6A3A9U5</accession>
<keyword evidence="2" id="KW-0812">Transmembrane</keyword>
<dbReference type="InterPro" id="IPR006634">
    <property type="entry name" value="TLC-dom"/>
</dbReference>
<dbReference type="GO" id="GO:0055088">
    <property type="term" value="P:lipid homeostasis"/>
    <property type="evidence" value="ECO:0007669"/>
    <property type="project" value="TreeGrafter"/>
</dbReference>
<comment type="caution">
    <text evidence="6">The sequence shown here is derived from an EMBL/GenBank/DDBJ whole genome shotgun (WGS) entry which is preliminary data.</text>
</comment>
<dbReference type="Pfam" id="PF03798">
    <property type="entry name" value="TRAM_LAG1_CLN8"/>
    <property type="match status" value="1"/>
</dbReference>
<keyword evidence="3" id="KW-1133">Transmembrane helix</keyword>
<evidence type="ECO:0000313" key="7">
    <source>
        <dbReference type="Proteomes" id="UP000436088"/>
    </source>
</evidence>
<dbReference type="InterPro" id="IPR050846">
    <property type="entry name" value="TLCD"/>
</dbReference>
<keyword evidence="7" id="KW-1185">Reference proteome</keyword>
<dbReference type="GO" id="GO:0016020">
    <property type="term" value="C:membrane"/>
    <property type="evidence" value="ECO:0007669"/>
    <property type="project" value="UniProtKB-SubCell"/>
</dbReference>
<dbReference type="AlphaFoldDB" id="A0A6A3A9U5"/>
<reference evidence="6" key="1">
    <citation type="submission" date="2019-09" db="EMBL/GenBank/DDBJ databases">
        <title>Draft genome information of white flower Hibiscus syriacus.</title>
        <authorList>
            <person name="Kim Y.-M."/>
        </authorList>
    </citation>
    <scope>NUCLEOTIDE SEQUENCE [LARGE SCALE GENOMIC DNA]</scope>
    <source>
        <strain evidence="6">YM2019G1</strain>
    </source>
</reference>
<organism evidence="6 7">
    <name type="scientific">Hibiscus syriacus</name>
    <name type="common">Rose of Sharon</name>
    <dbReference type="NCBI Taxonomy" id="106335"/>
    <lineage>
        <taxon>Eukaryota</taxon>
        <taxon>Viridiplantae</taxon>
        <taxon>Streptophyta</taxon>
        <taxon>Embryophyta</taxon>
        <taxon>Tracheophyta</taxon>
        <taxon>Spermatophyta</taxon>
        <taxon>Magnoliopsida</taxon>
        <taxon>eudicotyledons</taxon>
        <taxon>Gunneridae</taxon>
        <taxon>Pentapetalae</taxon>
        <taxon>rosids</taxon>
        <taxon>malvids</taxon>
        <taxon>Malvales</taxon>
        <taxon>Malvaceae</taxon>
        <taxon>Malvoideae</taxon>
        <taxon>Hibiscus</taxon>
    </lineage>
</organism>
<evidence type="ECO:0000313" key="6">
    <source>
        <dbReference type="EMBL" id="KAE8700746.1"/>
    </source>
</evidence>
<feature type="domain" description="TLC" evidence="5">
    <location>
        <begin position="31"/>
        <end position="222"/>
    </location>
</feature>
<evidence type="ECO:0000256" key="2">
    <source>
        <dbReference type="ARBA" id="ARBA00022692"/>
    </source>
</evidence>
<dbReference type="PANTHER" id="PTHR13439">
    <property type="entry name" value="CT120 PROTEIN"/>
    <property type="match status" value="1"/>
</dbReference>
<dbReference type="GO" id="GO:0032259">
    <property type="term" value="P:methylation"/>
    <property type="evidence" value="ECO:0007669"/>
    <property type="project" value="UniProtKB-KW"/>
</dbReference>
<gene>
    <name evidence="6" type="ORF">F3Y22_tig00110556pilonHSYRG00678</name>
</gene>
<evidence type="ECO:0000259" key="5">
    <source>
        <dbReference type="SMART" id="SM00724"/>
    </source>
</evidence>
<dbReference type="Proteomes" id="UP000436088">
    <property type="component" value="Unassembled WGS sequence"/>
</dbReference>
<comment type="subcellular location">
    <subcellularLocation>
        <location evidence="1">Membrane</location>
        <topology evidence="1">Multi-pass membrane protein</topology>
    </subcellularLocation>
</comment>
<dbReference type="SMART" id="SM00724">
    <property type="entry name" value="TLC"/>
    <property type="match status" value="1"/>
</dbReference>
<sequence length="248" mass="28733">MEEGQNSEKVYDLTDLINSFYIKTYPTLTKIQKVDWNNRGISTTHAIFVSTLSLYFVFWSDPFSDPRLSGLIVFRSSTLSTFGLGVSLGYFSSDLSTTLWQYPALVAYSMFTGEAQLYTYMVLISEVTTPEIHLRWYLDTAGMKQSTAYLINGIVIFIFRKIEGNKLNGLLDIDGHQKLFYGCFISFLAKTAEIARVMLFGYMFYHVYLHYDEIDSVGDEDAYLWLRLGFRRAICVRHLEHDVVWEDY</sequence>
<dbReference type="EMBL" id="VEPZ02001028">
    <property type="protein sequence ID" value="KAE8700746.1"/>
    <property type="molecule type" value="Genomic_DNA"/>
</dbReference>
<keyword evidence="4" id="KW-0472">Membrane</keyword>